<comment type="subcellular location">
    <subcellularLocation>
        <location evidence="1">Cell membrane</location>
        <topology evidence="1">Multi-pass membrane protein</topology>
    </subcellularLocation>
</comment>
<evidence type="ECO:0000256" key="7">
    <source>
        <dbReference type="SAM" id="Phobius"/>
    </source>
</evidence>
<keyword evidence="3" id="KW-1003">Cell membrane</keyword>
<keyword evidence="9" id="KW-1185">Reference proteome</keyword>
<keyword evidence="6 7" id="KW-0472">Membrane</keyword>
<feature type="transmembrane region" description="Helical" evidence="7">
    <location>
        <begin position="196"/>
        <end position="217"/>
    </location>
</feature>
<dbReference type="PANTHER" id="PTHR30106:SF2">
    <property type="entry name" value="UPF0324 INNER MEMBRANE PROTEIN YEIH"/>
    <property type="match status" value="1"/>
</dbReference>
<evidence type="ECO:0000256" key="5">
    <source>
        <dbReference type="ARBA" id="ARBA00022989"/>
    </source>
</evidence>
<dbReference type="Proteomes" id="UP001303946">
    <property type="component" value="Chromosome"/>
</dbReference>
<feature type="transmembrane region" description="Helical" evidence="7">
    <location>
        <begin position="264"/>
        <end position="284"/>
    </location>
</feature>
<evidence type="ECO:0000313" key="8">
    <source>
        <dbReference type="EMBL" id="WOB08454.1"/>
    </source>
</evidence>
<dbReference type="Pfam" id="PF03601">
    <property type="entry name" value="Cons_hypoth698"/>
    <property type="match status" value="1"/>
</dbReference>
<evidence type="ECO:0000256" key="3">
    <source>
        <dbReference type="ARBA" id="ARBA00022475"/>
    </source>
</evidence>
<proteinExistence type="inferred from homology"/>
<evidence type="ECO:0000256" key="6">
    <source>
        <dbReference type="ARBA" id="ARBA00023136"/>
    </source>
</evidence>
<reference evidence="8 9" key="1">
    <citation type="submission" date="2023-10" db="EMBL/GenBank/DDBJ databases">
        <title>Bacteria for the degradation of biodegradable plastic PBAT(Polybutylene adipate terephthalate).</title>
        <authorList>
            <person name="Weon H.-Y."/>
            <person name="Yeon J."/>
        </authorList>
    </citation>
    <scope>NUCLEOTIDE SEQUENCE [LARGE SCALE GENOMIC DNA]</scope>
    <source>
        <strain evidence="8 9">SBD 7-3</strain>
    </source>
</reference>
<feature type="transmembrane region" description="Helical" evidence="7">
    <location>
        <begin position="162"/>
        <end position="184"/>
    </location>
</feature>
<name>A0ABZ0CU22_9BURK</name>
<evidence type="ECO:0000313" key="9">
    <source>
        <dbReference type="Proteomes" id="UP001303946"/>
    </source>
</evidence>
<feature type="transmembrane region" description="Helical" evidence="7">
    <location>
        <begin position="21"/>
        <end position="39"/>
    </location>
</feature>
<dbReference type="RefSeq" id="WP_316701218.1">
    <property type="nucleotide sequence ID" value="NZ_CP136336.1"/>
</dbReference>
<evidence type="ECO:0000256" key="1">
    <source>
        <dbReference type="ARBA" id="ARBA00004651"/>
    </source>
</evidence>
<keyword evidence="5 7" id="KW-1133">Transmembrane helix</keyword>
<sequence length="348" mass="36187">MFARTSFLDASAHSLKRVWPGTATCLLIALAASFVATLHQGPPMLYALLFGTVVHYQSLEDRTAPGVDFCSRTLLRLGVGLLGARITWEQVASLGAPTVLIVLGAVASTLLCGWWLAKALRLPAALGVLAGGATAICGASAALAIAAVLPRAREDETPPERHALIVVVMATLLSTVAMVAYPVIARRLQLSPADAGLFIGGSIHDVAQVVVAGYSLSPAAGDAASVVKLLRVSLLVVVVLGVSIASRRGAAPRERGPKALARRLGGLVPGFLWLFVAMATLNSLGLLRQVEHELGIASRACLMLGVAGLGMKTSFPHLSRAGWRPVLLMVATGAWLALVLLGAVWTRG</sequence>
<feature type="transmembrane region" description="Helical" evidence="7">
    <location>
        <begin position="326"/>
        <end position="345"/>
    </location>
</feature>
<comment type="similarity">
    <text evidence="2">Belongs to the UPF0324 family.</text>
</comment>
<evidence type="ECO:0000256" key="4">
    <source>
        <dbReference type="ARBA" id="ARBA00022692"/>
    </source>
</evidence>
<dbReference type="PANTHER" id="PTHR30106">
    <property type="entry name" value="INNER MEMBRANE PROTEIN YEIH-RELATED"/>
    <property type="match status" value="1"/>
</dbReference>
<dbReference type="EMBL" id="CP136336">
    <property type="protein sequence ID" value="WOB08454.1"/>
    <property type="molecule type" value="Genomic_DNA"/>
</dbReference>
<evidence type="ECO:0000256" key="2">
    <source>
        <dbReference type="ARBA" id="ARBA00007977"/>
    </source>
</evidence>
<dbReference type="InterPro" id="IPR018383">
    <property type="entry name" value="UPF0324_pro"/>
</dbReference>
<gene>
    <name evidence="8" type="ORF">RXV79_00025</name>
</gene>
<feature type="transmembrane region" description="Helical" evidence="7">
    <location>
        <begin position="223"/>
        <end position="244"/>
    </location>
</feature>
<feature type="transmembrane region" description="Helical" evidence="7">
    <location>
        <begin position="124"/>
        <end position="150"/>
    </location>
</feature>
<keyword evidence="4 7" id="KW-0812">Transmembrane</keyword>
<accession>A0ABZ0CU22</accession>
<organism evidence="8 9">
    <name type="scientific">Piscinibacter gummiphilus</name>
    <dbReference type="NCBI Taxonomy" id="946333"/>
    <lineage>
        <taxon>Bacteria</taxon>
        <taxon>Pseudomonadati</taxon>
        <taxon>Pseudomonadota</taxon>
        <taxon>Betaproteobacteria</taxon>
        <taxon>Burkholderiales</taxon>
        <taxon>Sphaerotilaceae</taxon>
        <taxon>Piscinibacter</taxon>
    </lineage>
</organism>
<protein>
    <submittedName>
        <fullName evidence="8">Sulfate exporter family transporter</fullName>
    </submittedName>
</protein>
<feature type="transmembrane region" description="Helical" evidence="7">
    <location>
        <begin position="94"/>
        <end position="117"/>
    </location>
</feature>